<keyword evidence="2" id="KW-1185">Reference proteome</keyword>
<evidence type="ECO:0000313" key="2">
    <source>
        <dbReference type="Proteomes" id="UP000054771"/>
    </source>
</evidence>
<organism evidence="1 2">
    <name type="scientific">Aspergillus calidoustus</name>
    <dbReference type="NCBI Taxonomy" id="454130"/>
    <lineage>
        <taxon>Eukaryota</taxon>
        <taxon>Fungi</taxon>
        <taxon>Dikarya</taxon>
        <taxon>Ascomycota</taxon>
        <taxon>Pezizomycotina</taxon>
        <taxon>Eurotiomycetes</taxon>
        <taxon>Eurotiomycetidae</taxon>
        <taxon>Eurotiales</taxon>
        <taxon>Aspergillaceae</taxon>
        <taxon>Aspergillus</taxon>
        <taxon>Aspergillus subgen. Nidulantes</taxon>
    </lineage>
</organism>
<gene>
    <name evidence="1" type="ORF">ASPCAL10838</name>
</gene>
<dbReference type="AlphaFoldDB" id="A0A0U5G6D8"/>
<reference evidence="2" key="1">
    <citation type="journal article" date="2016" name="Genome Announc.">
        <title>Draft genome sequences of fungus Aspergillus calidoustus.</title>
        <authorList>
            <person name="Horn F."/>
            <person name="Linde J."/>
            <person name="Mattern D.J."/>
            <person name="Walther G."/>
            <person name="Guthke R."/>
            <person name="Scherlach K."/>
            <person name="Martin K."/>
            <person name="Brakhage A.A."/>
            <person name="Petzke L."/>
            <person name="Valiante V."/>
        </authorList>
    </citation>
    <scope>NUCLEOTIDE SEQUENCE [LARGE SCALE GENOMIC DNA]</scope>
    <source>
        <strain evidence="2">SF006504</strain>
    </source>
</reference>
<name>A0A0U5G6D8_ASPCI</name>
<dbReference type="Proteomes" id="UP000054771">
    <property type="component" value="Unassembled WGS sequence"/>
</dbReference>
<dbReference type="OrthoDB" id="3729499at2759"/>
<accession>A0A0U5G6D8</accession>
<protein>
    <submittedName>
        <fullName evidence="1">Uncharacterized protein</fullName>
    </submittedName>
</protein>
<dbReference type="STRING" id="454130.A0A0U5G6D8"/>
<sequence>MDTNIEAASSLDDFNPQSLDPEELEKTLTTLKQRLLKTEAAKLLLPAKEFPFPRGALGRLSNLLNLVFKSEKRHEPKLAAIRELDPVSLIICGLCLTQKAVDIMRKELFDVLLEQAIIASQAMVKIIMKSEEINKVVLTSSVDEDFLNSKYSARSHPEDANKTTDYGSLRRGVNGSIRPSLQYSLNGSPSWCYSKIIKQEPGQTMFPRLLTKSARGYVTAFLPSEESTDGLIRVMTMFDQTILRMLFGCAETGTMAAGRLLRLSQVNMR</sequence>
<dbReference type="EMBL" id="CDMC01000009">
    <property type="protein sequence ID" value="CEL07682.1"/>
    <property type="molecule type" value="Genomic_DNA"/>
</dbReference>
<evidence type="ECO:0000313" key="1">
    <source>
        <dbReference type="EMBL" id="CEL07682.1"/>
    </source>
</evidence>
<proteinExistence type="predicted"/>